<keyword evidence="3" id="KW-1185">Reference proteome</keyword>
<keyword evidence="1" id="KW-0808">Transferase</keyword>
<dbReference type="InterPro" id="IPR008949">
    <property type="entry name" value="Isoprenoid_synthase_dom_sf"/>
</dbReference>
<evidence type="ECO:0000313" key="2">
    <source>
        <dbReference type="EMBL" id="WPB84632.1"/>
    </source>
</evidence>
<dbReference type="SFLD" id="SFLDG01212">
    <property type="entry name" value="Phytoene_synthase_like"/>
    <property type="match status" value="1"/>
</dbReference>
<dbReference type="InterPro" id="IPR019845">
    <property type="entry name" value="Squalene/phytoene_synthase_CS"/>
</dbReference>
<dbReference type="CDD" id="cd00683">
    <property type="entry name" value="Trans_IPPS_HH"/>
    <property type="match status" value="1"/>
</dbReference>
<dbReference type="SFLD" id="SFLDG01018">
    <property type="entry name" value="Squalene/Phytoene_Synthase_Lik"/>
    <property type="match status" value="2"/>
</dbReference>
<dbReference type="PROSITE" id="PS01045">
    <property type="entry name" value="SQUALEN_PHYTOEN_SYN_2"/>
    <property type="match status" value="1"/>
</dbReference>
<dbReference type="PANTHER" id="PTHR31480">
    <property type="entry name" value="BIFUNCTIONAL LYCOPENE CYCLASE/PHYTOENE SYNTHASE"/>
    <property type="match status" value="1"/>
</dbReference>
<dbReference type="Proteomes" id="UP001305521">
    <property type="component" value="Chromosome"/>
</dbReference>
<evidence type="ECO:0000313" key="3">
    <source>
        <dbReference type="Proteomes" id="UP001305521"/>
    </source>
</evidence>
<dbReference type="SUPFAM" id="SSF48576">
    <property type="entry name" value="Terpenoid synthases"/>
    <property type="match status" value="2"/>
</dbReference>
<dbReference type="InterPro" id="IPR044843">
    <property type="entry name" value="Trans_IPPS_bact-type"/>
</dbReference>
<dbReference type="InterPro" id="IPR033904">
    <property type="entry name" value="Trans_IPPS_HH"/>
</dbReference>
<name>A0ABZ0PG91_9PROT</name>
<sequence>MNDVTAPGAPNRTHDTENFPTASLILAKPVRAKVMAFYRFVRMADDIADSESLSPAEKLARLDAMEASLDDPATPIAEGARMQAEGVGVEEARLMLSAFRQDSEQARYAEWPDLEDYCRRSADPVGRMLLRLHGTTADAAKQAADGLCTALQILNHLQDLVPDREKLDRVYLPQSWLALAGGEAAFFEPANPKRREILDAALDRVEDLLDRASALPRLCTARRLAIQSAMTIGLARRLLGKLRAADPVLGRVALGKLDFARELVAAPLLGPHDPVLVADRVSRAGSSFARGMATLKGERRRALWAVYGFCRVVDDIADGAMPEGEKRRLLDAWRAKLTVPDCALSRELLLAREAFEIPLAECEAMVAGMETDAADHLRLPDEAALDLYCRRVAGSVGAMSVRIFGEPRAEAWGLALGHTFQLTNILRDVDEDAARDRVYIPLSVLEKAGIPDGPARSIVTHPAFAGICKELAGRAVAGFFRAEAELPRYDIEALRPARVMMWGYRRILDHMLRRGWSGERPRARMTRAEKFRMAVFAVTGR</sequence>
<protein>
    <submittedName>
        <fullName evidence="2">Squalene/phytoene synthase family protein</fullName>
    </submittedName>
</protein>
<reference evidence="2 3" key="1">
    <citation type="submission" date="2023-11" db="EMBL/GenBank/DDBJ databases">
        <title>Arctic aerobic anoxygenic photoheterotroph Sediminicoccus rosea KRV36 adapts its photosynthesis to long days of polar summer.</title>
        <authorList>
            <person name="Tomasch J."/>
            <person name="Kopejtka K."/>
            <person name="Bily T."/>
            <person name="Gardiner A.T."/>
            <person name="Gardian Z."/>
            <person name="Shivaramu S."/>
            <person name="Koblizek M."/>
            <person name="Engelhardt F."/>
            <person name="Kaftan D."/>
        </authorList>
    </citation>
    <scope>NUCLEOTIDE SEQUENCE [LARGE SCALE GENOMIC DNA]</scope>
    <source>
        <strain evidence="2 3">R-30</strain>
    </source>
</reference>
<dbReference type="Pfam" id="PF00494">
    <property type="entry name" value="SQS_PSY"/>
    <property type="match status" value="2"/>
</dbReference>
<accession>A0ABZ0PG91</accession>
<gene>
    <name evidence="2" type="ORF">R9Z33_21370</name>
</gene>
<organism evidence="2 3">
    <name type="scientific">Sediminicoccus rosea</name>
    <dbReference type="NCBI Taxonomy" id="1225128"/>
    <lineage>
        <taxon>Bacteria</taxon>
        <taxon>Pseudomonadati</taxon>
        <taxon>Pseudomonadota</taxon>
        <taxon>Alphaproteobacteria</taxon>
        <taxon>Acetobacterales</taxon>
        <taxon>Roseomonadaceae</taxon>
        <taxon>Sediminicoccus</taxon>
    </lineage>
</organism>
<dbReference type="EMBL" id="CP137852">
    <property type="protein sequence ID" value="WPB84632.1"/>
    <property type="molecule type" value="Genomic_DNA"/>
</dbReference>
<dbReference type="InterPro" id="IPR002060">
    <property type="entry name" value="Squ/phyt_synthse"/>
</dbReference>
<evidence type="ECO:0000256" key="1">
    <source>
        <dbReference type="ARBA" id="ARBA00022679"/>
    </source>
</evidence>
<proteinExistence type="predicted"/>
<dbReference type="SFLD" id="SFLDS00005">
    <property type="entry name" value="Isoprenoid_Synthase_Type_I"/>
    <property type="match status" value="2"/>
</dbReference>
<dbReference type="RefSeq" id="WP_318648596.1">
    <property type="nucleotide sequence ID" value="NZ_CP137852.1"/>
</dbReference>
<dbReference type="Gene3D" id="1.10.600.10">
    <property type="entry name" value="Farnesyl Diphosphate Synthase"/>
    <property type="match status" value="2"/>
</dbReference>